<gene>
    <name evidence="1" type="ORF">QIT00_07895</name>
</gene>
<dbReference type="InterPro" id="IPR029061">
    <property type="entry name" value="THDP-binding"/>
</dbReference>
<dbReference type="Gene3D" id="3.40.50.970">
    <property type="match status" value="1"/>
</dbReference>
<comment type="caution">
    <text evidence="1">The sequence shown here is derived from an EMBL/GenBank/DDBJ whole genome shotgun (WGS) entry which is preliminary data.</text>
</comment>
<dbReference type="RefSeq" id="WP_282534399.1">
    <property type="nucleotide sequence ID" value="NZ_JASCIS010000006.1"/>
</dbReference>
<reference evidence="1 2" key="1">
    <citation type="submission" date="2023-05" db="EMBL/GenBank/DDBJ databases">
        <title>Draft genome sequence of Streptomyces sp. B-S-A12 isolated from a cave soil in Thailand.</title>
        <authorList>
            <person name="Chamroensaksri N."/>
            <person name="Muangham S."/>
        </authorList>
    </citation>
    <scope>NUCLEOTIDE SEQUENCE [LARGE SCALE GENOMIC DNA]</scope>
    <source>
        <strain evidence="1 2">B-S-A12</strain>
    </source>
</reference>
<organism evidence="1 2">
    <name type="scientific">Streptomyces luteolus</name>
    <dbReference type="NCBI Taxonomy" id="3043615"/>
    <lineage>
        <taxon>Bacteria</taxon>
        <taxon>Bacillati</taxon>
        <taxon>Actinomycetota</taxon>
        <taxon>Actinomycetes</taxon>
        <taxon>Kitasatosporales</taxon>
        <taxon>Streptomycetaceae</taxon>
        <taxon>Streptomyces</taxon>
    </lineage>
</organism>
<name>A0ABT6SSA7_9ACTN</name>
<dbReference type="SUPFAM" id="SSF52518">
    <property type="entry name" value="Thiamin diphosphate-binding fold (THDP-binding)"/>
    <property type="match status" value="1"/>
</dbReference>
<dbReference type="EMBL" id="JASCIS010000006">
    <property type="protein sequence ID" value="MDI3418484.1"/>
    <property type="molecule type" value="Genomic_DNA"/>
</dbReference>
<protein>
    <submittedName>
        <fullName evidence="1">Transketolase</fullName>
    </submittedName>
</protein>
<keyword evidence="2" id="KW-1185">Reference proteome</keyword>
<dbReference type="Proteomes" id="UP001237105">
    <property type="component" value="Unassembled WGS sequence"/>
</dbReference>
<accession>A0ABT6SSA7</accession>
<evidence type="ECO:0000313" key="1">
    <source>
        <dbReference type="EMBL" id="MDI3418484.1"/>
    </source>
</evidence>
<proteinExistence type="predicted"/>
<sequence>MTLSGREAYRAELTRVGYDDERVLCLETPVRGESHPFELAHPERFYALRTTEAAMVDMAAGLAIAGYRPFVSLTGPFQEENLGLVLSYLSVGVTVVSPQRVCPANFKELRRVPGVTVAAPYGEAETRAVTRTAAASGRAHYIRVGCAEEVRSLDWIGSELPLVNWDFRNDRADVCLVSVGVRGTELALAAREAAPRIAHAHLVYLDNAHLARAAAELTGLHRKIVVVGGRPDPDGLVDALAELLPGSEVVGVPTLDRAPAEGIADVLSAVGRLGG</sequence>
<evidence type="ECO:0000313" key="2">
    <source>
        <dbReference type="Proteomes" id="UP001237105"/>
    </source>
</evidence>